<evidence type="ECO:0000313" key="4">
    <source>
        <dbReference type="Proteomes" id="UP000715781"/>
    </source>
</evidence>
<accession>A0A951UHH8</accession>
<dbReference type="Proteomes" id="UP000715781">
    <property type="component" value="Unassembled WGS sequence"/>
</dbReference>
<dbReference type="EMBL" id="JAHHHN010000012">
    <property type="protein sequence ID" value="MBW4563314.1"/>
    <property type="molecule type" value="Genomic_DNA"/>
</dbReference>
<dbReference type="CDD" id="cd17557">
    <property type="entry name" value="REC_Rcp-like"/>
    <property type="match status" value="1"/>
</dbReference>
<dbReference type="InterPro" id="IPR011006">
    <property type="entry name" value="CheY-like_superfamily"/>
</dbReference>
<reference evidence="3" key="1">
    <citation type="submission" date="2021-05" db="EMBL/GenBank/DDBJ databases">
        <authorList>
            <person name="Pietrasiak N."/>
            <person name="Ward R."/>
            <person name="Stajich J.E."/>
            <person name="Kurbessoian T."/>
        </authorList>
    </citation>
    <scope>NUCLEOTIDE SEQUENCE</scope>
    <source>
        <strain evidence="3">JT2-VF2</strain>
    </source>
</reference>
<feature type="domain" description="Response regulatory" evidence="2">
    <location>
        <begin position="8"/>
        <end position="138"/>
    </location>
</feature>
<feature type="modified residue" description="4-aspartylphosphate" evidence="1">
    <location>
        <position position="71"/>
    </location>
</feature>
<dbReference type="GO" id="GO:0000160">
    <property type="term" value="P:phosphorelay signal transduction system"/>
    <property type="evidence" value="ECO:0007669"/>
    <property type="project" value="InterPro"/>
</dbReference>
<evidence type="ECO:0000313" key="3">
    <source>
        <dbReference type="EMBL" id="MBW4563314.1"/>
    </source>
</evidence>
<dbReference type="PANTHER" id="PTHR44520:SF1">
    <property type="entry name" value="TWO-COMPONENT SYSTEM REGULATORY PROTEIN"/>
    <property type="match status" value="1"/>
</dbReference>
<sequence length="150" mass="16797">MAEVDSKTVLYVEDDAAYVLLVRRALQKSKLDKLPNLRVVGTTEDAVRYLLGQTPYEDTVANPLPNLLLTDLRLPGKSGLQLLRWVREQVEFQQLPVVMLTGSALDEDIKMAYELGVNFCLVKPVEVDMLVSIILALSVYWIPAPTKPTI</sequence>
<organism evidence="3 4">
    <name type="scientific">Mojavia pulchra JT2-VF2</name>
    <dbReference type="NCBI Taxonomy" id="287848"/>
    <lineage>
        <taxon>Bacteria</taxon>
        <taxon>Bacillati</taxon>
        <taxon>Cyanobacteriota</taxon>
        <taxon>Cyanophyceae</taxon>
        <taxon>Nostocales</taxon>
        <taxon>Nostocaceae</taxon>
    </lineage>
</organism>
<dbReference type="SUPFAM" id="SSF52172">
    <property type="entry name" value="CheY-like"/>
    <property type="match status" value="1"/>
</dbReference>
<dbReference type="Pfam" id="PF00072">
    <property type="entry name" value="Response_reg"/>
    <property type="match status" value="1"/>
</dbReference>
<dbReference type="AlphaFoldDB" id="A0A951UHH8"/>
<dbReference type="PROSITE" id="PS50110">
    <property type="entry name" value="RESPONSE_REGULATORY"/>
    <property type="match status" value="1"/>
</dbReference>
<evidence type="ECO:0000259" key="2">
    <source>
        <dbReference type="PROSITE" id="PS50110"/>
    </source>
</evidence>
<gene>
    <name evidence="3" type="ORF">KME32_19620</name>
</gene>
<dbReference type="PANTHER" id="PTHR44520">
    <property type="entry name" value="RESPONSE REGULATOR RCP1-RELATED"/>
    <property type="match status" value="1"/>
</dbReference>
<evidence type="ECO:0000256" key="1">
    <source>
        <dbReference type="PROSITE-ProRule" id="PRU00169"/>
    </source>
</evidence>
<dbReference type="Gene3D" id="3.40.50.2300">
    <property type="match status" value="1"/>
</dbReference>
<proteinExistence type="predicted"/>
<dbReference type="SMART" id="SM00448">
    <property type="entry name" value="REC"/>
    <property type="match status" value="1"/>
</dbReference>
<protein>
    <submittedName>
        <fullName evidence="3">Response regulator</fullName>
    </submittedName>
</protein>
<name>A0A951UHH8_9NOST</name>
<reference evidence="3" key="2">
    <citation type="journal article" date="2022" name="Microbiol. Resour. Announc.">
        <title>Metagenome Sequencing to Explore Phylogenomics of Terrestrial Cyanobacteria.</title>
        <authorList>
            <person name="Ward R.D."/>
            <person name="Stajich J.E."/>
            <person name="Johansen J.R."/>
            <person name="Huntemann M."/>
            <person name="Clum A."/>
            <person name="Foster B."/>
            <person name="Foster B."/>
            <person name="Roux S."/>
            <person name="Palaniappan K."/>
            <person name="Varghese N."/>
            <person name="Mukherjee S."/>
            <person name="Reddy T.B.K."/>
            <person name="Daum C."/>
            <person name="Copeland A."/>
            <person name="Chen I.A."/>
            <person name="Ivanova N.N."/>
            <person name="Kyrpides N.C."/>
            <person name="Shapiro N."/>
            <person name="Eloe-Fadrosh E.A."/>
            <person name="Pietrasiak N."/>
        </authorList>
    </citation>
    <scope>NUCLEOTIDE SEQUENCE</scope>
    <source>
        <strain evidence="3">JT2-VF2</strain>
    </source>
</reference>
<dbReference type="InterPro" id="IPR001789">
    <property type="entry name" value="Sig_transdc_resp-reg_receiver"/>
</dbReference>
<dbReference type="InterPro" id="IPR052893">
    <property type="entry name" value="TCS_response_regulator"/>
</dbReference>
<comment type="caution">
    <text evidence="3">The sequence shown here is derived from an EMBL/GenBank/DDBJ whole genome shotgun (WGS) entry which is preliminary data.</text>
</comment>
<keyword evidence="1" id="KW-0597">Phosphoprotein</keyword>